<dbReference type="RefSeq" id="WP_386755466.1">
    <property type="nucleotide sequence ID" value="NZ_JBHSNM010000004.1"/>
</dbReference>
<protein>
    <submittedName>
        <fullName evidence="2">Uncharacterized protein</fullName>
    </submittedName>
</protein>
<gene>
    <name evidence="2" type="ORF">ACFPN1_12815</name>
</gene>
<evidence type="ECO:0000256" key="1">
    <source>
        <dbReference type="SAM" id="SignalP"/>
    </source>
</evidence>
<evidence type="ECO:0000313" key="3">
    <source>
        <dbReference type="Proteomes" id="UP001596036"/>
    </source>
</evidence>
<accession>A0ABW0SPY2</accession>
<dbReference type="Proteomes" id="UP001596036">
    <property type="component" value="Unassembled WGS sequence"/>
</dbReference>
<dbReference type="EMBL" id="JBHSNM010000004">
    <property type="protein sequence ID" value="MFC5570944.1"/>
    <property type="molecule type" value="Genomic_DNA"/>
</dbReference>
<evidence type="ECO:0000313" key="2">
    <source>
        <dbReference type="EMBL" id="MFC5570944.1"/>
    </source>
</evidence>
<dbReference type="PROSITE" id="PS01095">
    <property type="entry name" value="GH18_1"/>
    <property type="match status" value="1"/>
</dbReference>
<reference evidence="3" key="1">
    <citation type="journal article" date="2019" name="Int. J. Syst. Evol. Microbiol.">
        <title>The Global Catalogue of Microorganisms (GCM) 10K type strain sequencing project: providing services to taxonomists for standard genome sequencing and annotation.</title>
        <authorList>
            <consortium name="The Broad Institute Genomics Platform"/>
            <consortium name="The Broad Institute Genome Sequencing Center for Infectious Disease"/>
            <person name="Wu L."/>
            <person name="Ma J."/>
        </authorList>
    </citation>
    <scope>NUCLEOTIDE SEQUENCE [LARGE SCALE GENOMIC DNA]</scope>
    <source>
        <strain evidence="3">KACC 11407</strain>
    </source>
</reference>
<dbReference type="InterPro" id="IPR001579">
    <property type="entry name" value="Glyco_hydro_18_chit_AS"/>
</dbReference>
<dbReference type="InterPro" id="IPR017853">
    <property type="entry name" value="GH"/>
</dbReference>
<comment type="caution">
    <text evidence="2">The sequence shown here is derived from an EMBL/GenBank/DDBJ whole genome shotgun (WGS) entry which is preliminary data.</text>
</comment>
<dbReference type="Gene3D" id="3.20.20.80">
    <property type="entry name" value="Glycosidases"/>
    <property type="match status" value="1"/>
</dbReference>
<keyword evidence="3" id="KW-1185">Reference proteome</keyword>
<proteinExistence type="predicted"/>
<feature type="chain" id="PRO_5047382446" evidence="1">
    <location>
        <begin position="24"/>
        <end position="312"/>
    </location>
</feature>
<organism evidence="2 3">
    <name type="scientific">Lysobacter yangpyeongensis</name>
    <dbReference type="NCBI Taxonomy" id="346182"/>
    <lineage>
        <taxon>Bacteria</taxon>
        <taxon>Pseudomonadati</taxon>
        <taxon>Pseudomonadota</taxon>
        <taxon>Gammaproteobacteria</taxon>
        <taxon>Lysobacterales</taxon>
        <taxon>Lysobacteraceae</taxon>
        <taxon>Lysobacter</taxon>
    </lineage>
</organism>
<sequence length="312" mass="35645">MHRRHWLGFVLALLSMAALPASAASRAVWTWERDSYAMLESAEEAQGALTFLHGRGIDTVYLYADAFEGRNLISEQPQRYRRFIADAHMRGFKVYALLGSAYLKTERYILPERRRDAVAMLQRVLDYNAAAPADARFDGINLDIEPHLLDAWDDAHREDLLRDMLDVSAEWMRMKQASKQTLAIGPAVPFWFDGIPVRWRGTTKPASEHLADLYDYLALMDYRDHADGRDGIVAHAAKEMDYARQAGKRVVIGLELGDNELKKVTFHHRSEADLAREMAATEAAYGESPAFAGFALHHYRSYREWSQAQRER</sequence>
<feature type="signal peptide" evidence="1">
    <location>
        <begin position="1"/>
        <end position="23"/>
    </location>
</feature>
<keyword evidence="1" id="KW-0732">Signal</keyword>
<name>A0ABW0SPY2_9GAMM</name>
<dbReference type="SUPFAM" id="SSF51445">
    <property type="entry name" value="(Trans)glycosidases"/>
    <property type="match status" value="1"/>
</dbReference>